<keyword evidence="1" id="KW-1133">Transmembrane helix</keyword>
<dbReference type="STRING" id="375574.GCA_001418035_02698"/>
<keyword evidence="1" id="KW-0812">Transmembrane</keyword>
<dbReference type="OrthoDB" id="9181707at2"/>
<reference evidence="3" key="1">
    <citation type="submission" date="2015-08" db="EMBL/GenBank/DDBJ databases">
        <authorList>
            <person name="Varghese N."/>
        </authorList>
    </citation>
    <scope>NUCLEOTIDE SEQUENCE [LARGE SCALE GENOMIC DNA]</scope>
    <source>
        <strain evidence="3">DSM 17901</strain>
    </source>
</reference>
<feature type="transmembrane region" description="Helical" evidence="1">
    <location>
        <begin position="49"/>
        <end position="71"/>
    </location>
</feature>
<evidence type="ECO:0000256" key="1">
    <source>
        <dbReference type="SAM" id="Phobius"/>
    </source>
</evidence>
<evidence type="ECO:0000313" key="3">
    <source>
        <dbReference type="Proteomes" id="UP000243535"/>
    </source>
</evidence>
<protein>
    <submittedName>
        <fullName evidence="2">Uncharacterized protein</fullName>
    </submittedName>
</protein>
<accession>A0A0K6H8G1</accession>
<feature type="transmembrane region" description="Helical" evidence="1">
    <location>
        <begin position="20"/>
        <end position="37"/>
    </location>
</feature>
<sequence length="79" mass="9082">MRTSTRAFLLRLGHERVTKALCIVATVAAFIHEYRQFDNPALHDLVAPLALAIVVPILYLTPLVWLLFRYLTRPAHETR</sequence>
<evidence type="ECO:0000313" key="2">
    <source>
        <dbReference type="EMBL" id="CUA87272.1"/>
    </source>
</evidence>
<name>A0A0K6H8G1_9NEIS</name>
<dbReference type="Proteomes" id="UP000243535">
    <property type="component" value="Unassembled WGS sequence"/>
</dbReference>
<dbReference type="RefSeq" id="WP_055434559.1">
    <property type="nucleotide sequence ID" value="NZ_CYHA01000012.1"/>
</dbReference>
<keyword evidence="1" id="KW-0472">Membrane</keyword>
<dbReference type="AlphaFoldDB" id="A0A0K6H8G1"/>
<dbReference type="EMBL" id="CYHA01000012">
    <property type="protein sequence ID" value="CUA87272.1"/>
    <property type="molecule type" value="Genomic_DNA"/>
</dbReference>
<organism evidence="2 3">
    <name type="scientific">Gulbenkiania indica</name>
    <dbReference type="NCBI Taxonomy" id="375574"/>
    <lineage>
        <taxon>Bacteria</taxon>
        <taxon>Pseudomonadati</taxon>
        <taxon>Pseudomonadota</taxon>
        <taxon>Betaproteobacteria</taxon>
        <taxon>Neisseriales</taxon>
        <taxon>Chromobacteriaceae</taxon>
        <taxon>Gulbenkiania</taxon>
    </lineage>
</organism>
<proteinExistence type="predicted"/>
<gene>
    <name evidence="2" type="ORF">Ga0061063_0118</name>
</gene>
<keyword evidence="3" id="KW-1185">Reference proteome</keyword>